<comment type="caution">
    <text evidence="2">The sequence shown here is derived from an EMBL/GenBank/DDBJ whole genome shotgun (WGS) entry which is preliminary data.</text>
</comment>
<keyword evidence="1" id="KW-0732">Signal</keyword>
<accession>A0A7W7WXE8</accession>
<dbReference type="AlphaFoldDB" id="A0A7W7WXE8"/>
<evidence type="ECO:0000313" key="2">
    <source>
        <dbReference type="EMBL" id="MBB4967036.1"/>
    </source>
</evidence>
<dbReference type="Proteomes" id="UP000542674">
    <property type="component" value="Unassembled WGS sequence"/>
</dbReference>
<evidence type="ECO:0000256" key="1">
    <source>
        <dbReference type="SAM" id="SignalP"/>
    </source>
</evidence>
<sequence length="177" mass="18184">MRVVKVVVAVVLAMVGLAPVAVARSGEPVGLPVIIAEAVALAAGEHPGSEVYGAYGTFAAPTSDPGEATEWLIGFGTDGEGGDFAYAYAPDGTFVEARAWERPASGVGPLGQLDLTQWDAVVRLRDAGIDGAFDAVAVRHPAVFEGEPTYYFCLVDGRETVSVGAWTGGVETGVSPC</sequence>
<organism evidence="2 3">
    <name type="scientific">Saccharothrix violaceirubra</name>
    <dbReference type="NCBI Taxonomy" id="413306"/>
    <lineage>
        <taxon>Bacteria</taxon>
        <taxon>Bacillati</taxon>
        <taxon>Actinomycetota</taxon>
        <taxon>Actinomycetes</taxon>
        <taxon>Pseudonocardiales</taxon>
        <taxon>Pseudonocardiaceae</taxon>
        <taxon>Saccharothrix</taxon>
    </lineage>
</organism>
<feature type="signal peptide" evidence="1">
    <location>
        <begin position="1"/>
        <end position="23"/>
    </location>
</feature>
<proteinExistence type="predicted"/>
<dbReference type="EMBL" id="JACHJS010000001">
    <property type="protein sequence ID" value="MBB4967036.1"/>
    <property type="molecule type" value="Genomic_DNA"/>
</dbReference>
<feature type="chain" id="PRO_5030748082" evidence="1">
    <location>
        <begin position="24"/>
        <end position="177"/>
    </location>
</feature>
<name>A0A7W7WXE8_9PSEU</name>
<gene>
    <name evidence="2" type="ORF">F4559_004395</name>
</gene>
<dbReference type="RefSeq" id="WP_184671407.1">
    <property type="nucleotide sequence ID" value="NZ_BAABAI010000037.1"/>
</dbReference>
<reference evidence="2 3" key="1">
    <citation type="submission" date="2020-08" db="EMBL/GenBank/DDBJ databases">
        <title>Sequencing the genomes of 1000 actinobacteria strains.</title>
        <authorList>
            <person name="Klenk H.-P."/>
        </authorList>
    </citation>
    <scope>NUCLEOTIDE SEQUENCE [LARGE SCALE GENOMIC DNA]</scope>
    <source>
        <strain evidence="2 3">DSM 45084</strain>
    </source>
</reference>
<protein>
    <submittedName>
        <fullName evidence="2">Uncharacterized protein</fullName>
    </submittedName>
</protein>
<keyword evidence="3" id="KW-1185">Reference proteome</keyword>
<evidence type="ECO:0000313" key="3">
    <source>
        <dbReference type="Proteomes" id="UP000542674"/>
    </source>
</evidence>